<feature type="domain" description="Trafficking protein particle complex subunit 13 N-terminal" evidence="2">
    <location>
        <begin position="23"/>
        <end position="159"/>
    </location>
</feature>
<evidence type="ECO:0000259" key="2">
    <source>
        <dbReference type="Pfam" id="PF06159"/>
    </source>
</evidence>
<dbReference type="EMBL" id="CAICTM010001166">
    <property type="protein sequence ID" value="CAB9521147.1"/>
    <property type="molecule type" value="Genomic_DNA"/>
</dbReference>
<dbReference type="AlphaFoldDB" id="A0A9N8EHC5"/>
<keyword evidence="5" id="KW-1185">Reference proteome</keyword>
<dbReference type="InterPro" id="IPR055427">
    <property type="entry name" value="TRAPPC13_N"/>
</dbReference>
<dbReference type="PANTHER" id="PTHR13134">
    <property type="entry name" value="TRAFFICKING PROTEIN PARTICLE COMPLEX SUBUNIT 13"/>
    <property type="match status" value="1"/>
</dbReference>
<dbReference type="Proteomes" id="UP001153069">
    <property type="component" value="Unassembled WGS sequence"/>
</dbReference>
<reference evidence="4" key="1">
    <citation type="submission" date="2020-06" db="EMBL/GenBank/DDBJ databases">
        <authorList>
            <consortium name="Plant Systems Biology data submission"/>
        </authorList>
    </citation>
    <scope>NUCLEOTIDE SEQUENCE</scope>
    <source>
        <strain evidence="4">D6</strain>
    </source>
</reference>
<dbReference type="PANTHER" id="PTHR13134:SF3">
    <property type="entry name" value="TRAFFICKING PROTEIN PARTICLE COMPLEX SUBUNIT 13"/>
    <property type="match status" value="1"/>
</dbReference>
<evidence type="ECO:0000313" key="5">
    <source>
        <dbReference type="Proteomes" id="UP001153069"/>
    </source>
</evidence>
<evidence type="ECO:0000256" key="1">
    <source>
        <dbReference type="ARBA" id="ARBA00010785"/>
    </source>
</evidence>
<evidence type="ECO:0000313" key="4">
    <source>
        <dbReference type="EMBL" id="CAB9521147.1"/>
    </source>
</evidence>
<dbReference type="Pfam" id="PF06159">
    <property type="entry name" value="TRAPPC13_N"/>
    <property type="match status" value="1"/>
</dbReference>
<proteinExistence type="inferred from homology"/>
<comment type="caution">
    <text evidence="4">The sequence shown here is derived from an EMBL/GenBank/DDBJ whole genome shotgun (WGS) entry which is preliminary data.</text>
</comment>
<name>A0A9N8EHC5_9STRA</name>
<feature type="domain" description="Trafficking protein particle complex subunit 13 C-terminal" evidence="3">
    <location>
        <begin position="401"/>
        <end position="500"/>
    </location>
</feature>
<dbReference type="InterPro" id="IPR010378">
    <property type="entry name" value="TRAPPC13"/>
</dbReference>
<evidence type="ECO:0000259" key="3">
    <source>
        <dbReference type="Pfam" id="PF23643"/>
    </source>
</evidence>
<gene>
    <name evidence="4" type="ORF">SEMRO_1168_G248510.1</name>
</gene>
<dbReference type="OrthoDB" id="10250284at2759"/>
<dbReference type="InterPro" id="IPR055428">
    <property type="entry name" value="TRAPPC13_C"/>
</dbReference>
<organism evidence="4 5">
    <name type="scientific">Seminavis robusta</name>
    <dbReference type="NCBI Taxonomy" id="568900"/>
    <lineage>
        <taxon>Eukaryota</taxon>
        <taxon>Sar</taxon>
        <taxon>Stramenopiles</taxon>
        <taxon>Ochrophyta</taxon>
        <taxon>Bacillariophyta</taxon>
        <taxon>Bacillariophyceae</taxon>
        <taxon>Bacillariophycidae</taxon>
        <taxon>Naviculales</taxon>
        <taxon>Naviculaceae</taxon>
        <taxon>Seminavis</taxon>
    </lineage>
</organism>
<protein>
    <submittedName>
        <fullName evidence="4">Protein particle complex subunit 13</fullName>
    </submittedName>
</protein>
<accession>A0A9N8EHC5</accession>
<dbReference type="GO" id="GO:1990072">
    <property type="term" value="C:TRAPPIII protein complex"/>
    <property type="evidence" value="ECO:0007669"/>
    <property type="project" value="TreeGrafter"/>
</dbReference>
<sequence length="525" mass="55895">MATAPTPTSNAIVGSESAVPTLRVMRLQSPDLYQPYAGSFEHRFSLGTAMCLPDSLGVVYVGETFTAYLGALNVSKDLPVRKLTVSAQLQTPSQRYRIPSRLDAGNAGGGVDVPPEQGIDAIVSYKLEEAGSHILRVEVGYATMDGNVKTFRKFYRFQVTDPLAISASTLRATEHGVLVSVAVQYTAPTDKASSNNSVLSATSGLVIRVAEFVPADGLQVERIGTETSSCSSMTTSPPANGEQRLSAVQLLDQSGRLEPGNSFQYLFQVKTESRNASIRGIAAGDELGKAVFTWSKTMGETGRIASPTIRCPESLDMGKLRVLVGAAAGTDANKDTAANATQQPTDEGSFLNDRDFVVKGSGLSVDVAAAAAKRAAANGVLPFQAIDQLLPVTVEPIEPLPTRMQLAVPHEIQLLVMNHTSNPLSLQLQFRLDKQQDEGLLVCGRSFKTLGELGPQGGCTVVTMRITAVSTGLLRLQGCYIVDLTTDREIPQPPLMDVYVDQNSGQDHVDIHNSQSGSIEIVAAS</sequence>
<comment type="similarity">
    <text evidence="1">Belongs to the TRAPPC13 family.</text>
</comment>
<dbReference type="Pfam" id="PF23643">
    <property type="entry name" value="TRAPPC13_C"/>
    <property type="match status" value="1"/>
</dbReference>